<reference evidence="2" key="1">
    <citation type="submission" date="2022-06" db="EMBL/GenBank/DDBJ databases">
        <authorList>
            <consortium name="SYNGENTA / RWTH Aachen University"/>
        </authorList>
    </citation>
    <scope>NUCLEOTIDE SEQUENCE</scope>
</reference>
<proteinExistence type="predicted"/>
<feature type="chain" id="PRO_5043953510" evidence="1">
    <location>
        <begin position="22"/>
        <end position="56"/>
    </location>
</feature>
<accession>A0AAV0B9Z0</accession>
<comment type="caution">
    <text evidence="2">The sequence shown here is derived from an EMBL/GenBank/DDBJ whole genome shotgun (WGS) entry which is preliminary data.</text>
</comment>
<evidence type="ECO:0000313" key="3">
    <source>
        <dbReference type="Proteomes" id="UP001153365"/>
    </source>
</evidence>
<feature type="signal peptide" evidence="1">
    <location>
        <begin position="1"/>
        <end position="21"/>
    </location>
</feature>
<sequence length="56" mass="6404">MRERRYGFCWILLVFEYEGVAVEGNLMGPLERGAKNWWGCSPGQSGWSNHTGPMEL</sequence>
<organism evidence="2 3">
    <name type="scientific">Phakopsora pachyrhizi</name>
    <name type="common">Asian soybean rust disease fungus</name>
    <dbReference type="NCBI Taxonomy" id="170000"/>
    <lineage>
        <taxon>Eukaryota</taxon>
        <taxon>Fungi</taxon>
        <taxon>Dikarya</taxon>
        <taxon>Basidiomycota</taxon>
        <taxon>Pucciniomycotina</taxon>
        <taxon>Pucciniomycetes</taxon>
        <taxon>Pucciniales</taxon>
        <taxon>Phakopsoraceae</taxon>
        <taxon>Phakopsora</taxon>
    </lineage>
</organism>
<keyword evidence="3" id="KW-1185">Reference proteome</keyword>
<dbReference type="EMBL" id="CALTRL010004959">
    <property type="protein sequence ID" value="CAH7683850.1"/>
    <property type="molecule type" value="Genomic_DNA"/>
</dbReference>
<name>A0AAV0B9Z0_PHAPC</name>
<keyword evidence="1" id="KW-0732">Signal</keyword>
<evidence type="ECO:0000313" key="2">
    <source>
        <dbReference type="EMBL" id="CAH7683850.1"/>
    </source>
</evidence>
<dbReference type="AlphaFoldDB" id="A0AAV0B9Z0"/>
<protein>
    <submittedName>
        <fullName evidence="2">Uncharacterized protein</fullName>
    </submittedName>
</protein>
<dbReference type="Proteomes" id="UP001153365">
    <property type="component" value="Unassembled WGS sequence"/>
</dbReference>
<gene>
    <name evidence="2" type="ORF">PPACK8108_LOCUS17619</name>
</gene>
<evidence type="ECO:0000256" key="1">
    <source>
        <dbReference type="SAM" id="SignalP"/>
    </source>
</evidence>